<accession>A0A1F7W7D2</accession>
<name>A0A1F7W7D2_9BACT</name>
<feature type="compositionally biased region" description="Basic and acidic residues" evidence="2">
    <location>
        <begin position="262"/>
        <end position="275"/>
    </location>
</feature>
<evidence type="ECO:0000313" key="4">
    <source>
        <dbReference type="Proteomes" id="UP000177331"/>
    </source>
</evidence>
<dbReference type="EMBL" id="MGFD01000022">
    <property type="protein sequence ID" value="OGL98680.1"/>
    <property type="molecule type" value="Genomic_DNA"/>
</dbReference>
<feature type="region of interest" description="Disordered" evidence="2">
    <location>
        <begin position="262"/>
        <end position="282"/>
    </location>
</feature>
<dbReference type="Proteomes" id="UP000177331">
    <property type="component" value="Unassembled WGS sequence"/>
</dbReference>
<dbReference type="AlphaFoldDB" id="A0A1F7W7D2"/>
<proteinExistence type="predicted"/>
<reference evidence="3 4" key="1">
    <citation type="journal article" date="2016" name="Nat. Commun.">
        <title>Thousands of microbial genomes shed light on interconnected biogeochemical processes in an aquifer system.</title>
        <authorList>
            <person name="Anantharaman K."/>
            <person name="Brown C.T."/>
            <person name="Hug L.A."/>
            <person name="Sharon I."/>
            <person name="Castelle C.J."/>
            <person name="Probst A.J."/>
            <person name="Thomas B.C."/>
            <person name="Singh A."/>
            <person name="Wilkins M.J."/>
            <person name="Karaoz U."/>
            <person name="Brodie E.L."/>
            <person name="Williams K.H."/>
            <person name="Hubbard S.S."/>
            <person name="Banfield J.F."/>
        </authorList>
    </citation>
    <scope>NUCLEOTIDE SEQUENCE [LARGE SCALE GENOMIC DNA]</scope>
</reference>
<gene>
    <name evidence="3" type="ORF">A2318_00050</name>
</gene>
<evidence type="ECO:0000256" key="2">
    <source>
        <dbReference type="SAM" id="MobiDB-lite"/>
    </source>
</evidence>
<protein>
    <recommendedName>
        <fullName evidence="5">PspA/IM30 family protein</fullName>
    </recommendedName>
</protein>
<sequence length="282" mass="31079">MGFWSSIGRWLGFKSAQAAGSVDRASEKLAQDPTVLSFSYDERIRETSRSINHHMEAVGKMVAIQSKKEKDLREIKDDIEKKIKIMNGALAMAQARVKELQAAGKSQTEIMSDAAMLKHQGAYTDLKSTVAEKQRRQAELEADIDNGNKSIQAEQRRLLDRKRGLDKLREEKPEMVARLINAQQQIELNSMVAGIETDNESAERLRMVKDGVAAIEGKARASAVLAETNTKNAEADYLEFAQQTQAQTEFASLLGLTAATVKKEDEAKGATEKPAGETGVLN</sequence>
<evidence type="ECO:0008006" key="5">
    <source>
        <dbReference type="Google" id="ProtNLM"/>
    </source>
</evidence>
<evidence type="ECO:0000256" key="1">
    <source>
        <dbReference type="SAM" id="Coils"/>
    </source>
</evidence>
<comment type="caution">
    <text evidence="3">The sequence shown here is derived from an EMBL/GenBank/DDBJ whole genome shotgun (WGS) entry which is preliminary data.</text>
</comment>
<dbReference type="STRING" id="1802421.A2318_00050"/>
<keyword evidence="1" id="KW-0175">Coiled coil</keyword>
<evidence type="ECO:0000313" key="3">
    <source>
        <dbReference type="EMBL" id="OGL98680.1"/>
    </source>
</evidence>
<organism evidence="3 4">
    <name type="scientific">Candidatus Uhrbacteria bacterium RIFOXYB2_FULL_45_11</name>
    <dbReference type="NCBI Taxonomy" id="1802421"/>
    <lineage>
        <taxon>Bacteria</taxon>
        <taxon>Candidatus Uhriibacteriota</taxon>
    </lineage>
</organism>
<feature type="coiled-coil region" evidence="1">
    <location>
        <begin position="83"/>
        <end position="185"/>
    </location>
</feature>